<accession>A0A0W0F516</accession>
<evidence type="ECO:0000256" key="2">
    <source>
        <dbReference type="SAM" id="SignalP"/>
    </source>
</evidence>
<name>A0A0W0F516_MONRR</name>
<keyword evidence="2" id="KW-0732">Signal</keyword>
<dbReference type="Proteomes" id="UP000054988">
    <property type="component" value="Unassembled WGS sequence"/>
</dbReference>
<evidence type="ECO:0000313" key="3">
    <source>
        <dbReference type="EMBL" id="KTB31377.1"/>
    </source>
</evidence>
<dbReference type="PROSITE" id="PS00430">
    <property type="entry name" value="TONB_DEPENDENT_REC_1"/>
    <property type="match status" value="1"/>
</dbReference>
<feature type="region of interest" description="Disordered" evidence="1">
    <location>
        <begin position="160"/>
        <end position="185"/>
    </location>
</feature>
<comment type="caution">
    <text evidence="3">The sequence shown here is derived from an EMBL/GenBank/DDBJ whole genome shotgun (WGS) entry which is preliminary data.</text>
</comment>
<organism evidence="3 4">
    <name type="scientific">Moniliophthora roreri</name>
    <name type="common">Frosty pod rot fungus</name>
    <name type="synonym">Monilia roreri</name>
    <dbReference type="NCBI Taxonomy" id="221103"/>
    <lineage>
        <taxon>Eukaryota</taxon>
        <taxon>Fungi</taxon>
        <taxon>Dikarya</taxon>
        <taxon>Basidiomycota</taxon>
        <taxon>Agaricomycotina</taxon>
        <taxon>Agaricomycetes</taxon>
        <taxon>Agaricomycetidae</taxon>
        <taxon>Agaricales</taxon>
        <taxon>Marasmiineae</taxon>
        <taxon>Marasmiaceae</taxon>
        <taxon>Moniliophthora</taxon>
    </lineage>
</organism>
<gene>
    <name evidence="3" type="ORF">WG66_16057</name>
</gene>
<protein>
    <submittedName>
        <fullName evidence="3">Uncharacterized protein</fullName>
    </submittedName>
</protein>
<evidence type="ECO:0000256" key="1">
    <source>
        <dbReference type="SAM" id="MobiDB-lite"/>
    </source>
</evidence>
<dbReference type="EMBL" id="LATX01002330">
    <property type="protein sequence ID" value="KTB31377.1"/>
    <property type="molecule type" value="Genomic_DNA"/>
</dbReference>
<reference evidence="3 4" key="1">
    <citation type="submission" date="2015-12" db="EMBL/GenBank/DDBJ databases">
        <title>Draft genome sequence of Moniliophthora roreri, the causal agent of frosty pod rot of cacao.</title>
        <authorList>
            <person name="Aime M.C."/>
            <person name="Diaz-Valderrama J.R."/>
            <person name="Kijpornyongpan T."/>
            <person name="Phillips-Mora W."/>
        </authorList>
    </citation>
    <scope>NUCLEOTIDE SEQUENCE [LARGE SCALE GENOMIC DNA]</scope>
    <source>
        <strain evidence="3 4">MCA 2952</strain>
    </source>
</reference>
<evidence type="ECO:0000313" key="4">
    <source>
        <dbReference type="Proteomes" id="UP000054988"/>
    </source>
</evidence>
<dbReference type="InterPro" id="IPR010916">
    <property type="entry name" value="TonB_box_CS"/>
</dbReference>
<sequence length="208" mass="21417">MKPTFFTLGPGLGMGLILLEHVQAQTQTQTTQYYLNIHQFGQLGEIPGTTTLEHATVIQIGTAAAAAETTYLYLNAQTTGGPSYPLLPNRDSNCMTGAETLIVSASGYEVAGSHPRECHYTAPDGGICEFARLESGVTVETRSTMGKPWGIAIPVSGGAPIPEATQADRNGIGVGRGRNDNGAAGTGSSLSPLGLVFGGVIGGLALVL</sequence>
<feature type="chain" id="PRO_5006901376" evidence="2">
    <location>
        <begin position="25"/>
        <end position="208"/>
    </location>
</feature>
<dbReference type="AlphaFoldDB" id="A0A0W0F516"/>
<proteinExistence type="predicted"/>
<feature type="signal peptide" evidence="2">
    <location>
        <begin position="1"/>
        <end position="24"/>
    </location>
</feature>